<dbReference type="InterPro" id="IPR050374">
    <property type="entry name" value="RRT5_SRSF_SR"/>
</dbReference>
<proteinExistence type="predicted"/>
<evidence type="ECO:0000259" key="4">
    <source>
        <dbReference type="PROSITE" id="PS50102"/>
    </source>
</evidence>
<dbReference type="GO" id="GO:0005634">
    <property type="term" value="C:nucleus"/>
    <property type="evidence" value="ECO:0007669"/>
    <property type="project" value="TreeGrafter"/>
</dbReference>
<feature type="domain" description="RRM" evidence="4">
    <location>
        <begin position="523"/>
        <end position="602"/>
    </location>
</feature>
<evidence type="ECO:0000256" key="3">
    <source>
        <dbReference type="SAM" id="MobiDB-lite"/>
    </source>
</evidence>
<reference evidence="6" key="1">
    <citation type="submission" date="2025-08" db="UniProtKB">
        <authorList>
            <consortium name="RefSeq"/>
        </authorList>
    </citation>
    <scope>IDENTIFICATION</scope>
    <source>
        <tissue evidence="6">Whole organism</tissue>
    </source>
</reference>
<dbReference type="OrthoDB" id="610462at2759"/>
<feature type="domain" description="RRM" evidence="4">
    <location>
        <begin position="1158"/>
        <end position="1230"/>
    </location>
</feature>
<dbReference type="Pfam" id="PF00076">
    <property type="entry name" value="RRM_1"/>
    <property type="match status" value="3"/>
</dbReference>
<name>A0A979FGC4_HYAAZ</name>
<dbReference type="RefSeq" id="XP_047735970.1">
    <property type="nucleotide sequence ID" value="XM_047880014.1"/>
</dbReference>
<feature type="compositionally biased region" description="Basic and acidic residues" evidence="3">
    <location>
        <begin position="1389"/>
        <end position="1464"/>
    </location>
</feature>
<feature type="compositionally biased region" description="Polar residues" evidence="3">
    <location>
        <begin position="1364"/>
        <end position="1387"/>
    </location>
</feature>
<feature type="domain" description="RRM" evidence="4">
    <location>
        <begin position="318"/>
        <end position="396"/>
    </location>
</feature>
<feature type="compositionally biased region" description="Polar residues" evidence="3">
    <location>
        <begin position="1"/>
        <end position="10"/>
    </location>
</feature>
<dbReference type="KEGG" id="hazt:108680126"/>
<dbReference type="GO" id="GO:0005737">
    <property type="term" value="C:cytoplasm"/>
    <property type="evidence" value="ECO:0007669"/>
    <property type="project" value="TreeGrafter"/>
</dbReference>
<feature type="compositionally biased region" description="Polar residues" evidence="3">
    <location>
        <begin position="17"/>
        <end position="26"/>
    </location>
</feature>
<dbReference type="PROSITE" id="PS50102">
    <property type="entry name" value="RRM"/>
    <property type="match status" value="4"/>
</dbReference>
<dbReference type="Gene3D" id="3.30.70.330">
    <property type="match status" value="4"/>
</dbReference>
<feature type="region of interest" description="Disordered" evidence="3">
    <location>
        <begin position="396"/>
        <end position="428"/>
    </location>
</feature>
<organism evidence="5 6">
    <name type="scientific">Hyalella azteca</name>
    <name type="common">Amphipod</name>
    <dbReference type="NCBI Taxonomy" id="294128"/>
    <lineage>
        <taxon>Eukaryota</taxon>
        <taxon>Metazoa</taxon>
        <taxon>Ecdysozoa</taxon>
        <taxon>Arthropoda</taxon>
        <taxon>Crustacea</taxon>
        <taxon>Multicrustacea</taxon>
        <taxon>Malacostraca</taxon>
        <taxon>Eumalacostraca</taxon>
        <taxon>Peracarida</taxon>
        <taxon>Amphipoda</taxon>
        <taxon>Senticaudata</taxon>
        <taxon>Talitrida</taxon>
        <taxon>Talitroidea</taxon>
        <taxon>Hyalellidae</taxon>
        <taxon>Hyalella</taxon>
    </lineage>
</organism>
<feature type="compositionally biased region" description="Basic and acidic residues" evidence="3">
    <location>
        <begin position="1505"/>
        <end position="1575"/>
    </location>
</feature>
<evidence type="ECO:0000313" key="6">
    <source>
        <dbReference type="RefSeq" id="XP_047735970.1"/>
    </source>
</evidence>
<feature type="region of interest" description="Disordered" evidence="3">
    <location>
        <begin position="1496"/>
        <end position="1575"/>
    </location>
</feature>
<feature type="region of interest" description="Disordered" evidence="3">
    <location>
        <begin position="1"/>
        <end position="59"/>
    </location>
</feature>
<dbReference type="GO" id="GO:1990904">
    <property type="term" value="C:ribonucleoprotein complex"/>
    <property type="evidence" value="ECO:0007669"/>
    <property type="project" value="TreeGrafter"/>
</dbReference>
<dbReference type="InterPro" id="IPR012677">
    <property type="entry name" value="Nucleotide-bd_a/b_plait_sf"/>
</dbReference>
<evidence type="ECO:0000256" key="1">
    <source>
        <dbReference type="ARBA" id="ARBA00022884"/>
    </source>
</evidence>
<gene>
    <name evidence="6" type="primary">LOC108680126</name>
</gene>
<keyword evidence="5" id="KW-1185">Reference proteome</keyword>
<dbReference type="PANTHER" id="PTHR23003:SF3">
    <property type="entry name" value="FI21236P1-RELATED"/>
    <property type="match status" value="1"/>
</dbReference>
<dbReference type="InterPro" id="IPR035979">
    <property type="entry name" value="RBD_domain_sf"/>
</dbReference>
<protein>
    <submittedName>
        <fullName evidence="6">Uncharacterized protein LOC108680126</fullName>
    </submittedName>
</protein>
<feature type="compositionally biased region" description="Polar residues" evidence="3">
    <location>
        <begin position="1103"/>
        <end position="1124"/>
    </location>
</feature>
<dbReference type="SMART" id="SM00360">
    <property type="entry name" value="RRM"/>
    <property type="match status" value="4"/>
</dbReference>
<dbReference type="GeneID" id="108680126"/>
<feature type="region of interest" description="Disordered" evidence="3">
    <location>
        <begin position="1016"/>
        <end position="1035"/>
    </location>
</feature>
<accession>A0A979FGC4</accession>
<dbReference type="PANTHER" id="PTHR23003">
    <property type="entry name" value="RNA RECOGNITION MOTIF RRM DOMAIN CONTAINING PROTEIN"/>
    <property type="match status" value="1"/>
</dbReference>
<dbReference type="SUPFAM" id="SSF54928">
    <property type="entry name" value="RNA-binding domain, RBD"/>
    <property type="match status" value="3"/>
</dbReference>
<feature type="domain" description="RRM" evidence="4">
    <location>
        <begin position="1606"/>
        <end position="1676"/>
    </location>
</feature>
<dbReference type="Proteomes" id="UP000694843">
    <property type="component" value="Unplaced"/>
</dbReference>
<evidence type="ECO:0000256" key="2">
    <source>
        <dbReference type="PROSITE-ProRule" id="PRU00176"/>
    </source>
</evidence>
<feature type="region of interest" description="Disordered" evidence="3">
    <location>
        <begin position="1357"/>
        <end position="1474"/>
    </location>
</feature>
<dbReference type="GO" id="GO:0003729">
    <property type="term" value="F:mRNA binding"/>
    <property type="evidence" value="ECO:0007669"/>
    <property type="project" value="TreeGrafter"/>
</dbReference>
<feature type="compositionally biased region" description="Acidic residues" evidence="3">
    <location>
        <begin position="46"/>
        <end position="59"/>
    </location>
</feature>
<feature type="region of interest" description="Disordered" evidence="3">
    <location>
        <begin position="1079"/>
        <end position="1124"/>
    </location>
</feature>
<sequence length="1676" mass="185184">MELSKNNQEAETAGDLENNNESLNVSKQKKLIRPKTQGQPLVLPEAEADDHDEADDDAQDSDIIMVNLDYFSDSDEPEICDEVPAASAAVVVYNISHTCSLQMLTQLISSKLKPGSMLESIDGIYDRAALVHIKPADQVEMIVNALHHLRVGDRHLIVKRMEAEDQEKFATMKKNSEVSCNGTKELMGDGSLPLIPVTIKNVNRRLKIEMVNKILNKKARGIYHIAMEPISLSMRDFGLHHNGTGIVYFTSEEKAMAFYTSCNSTIISGRALAIINPLKQDSVDRTTISTENQNSSVNQIHEISSGPHVNPQSSFPSKVLRISNVPPEISASELKELFFSEMETTARVELGKSNTAPHSGSGTVEFQSCELAKRALEVMDGAKLGSSSIVLTMVPSNDNRELKNGLSSKETSGNNLKEKPSTGAGKHPVICIEPNGDKTQEFQVTSGGSHGSNFGSGTLKTSGYKKKWKNKKDIKNRLGSQTETQFVCVIPHSGAGRITRTFSRVLICQDLDEFWQRIPLPEHRLRVSNIPCSMSEEDFVTLISDAGCIGVAALVFHYTNEDFFRGVGVLGFTSALNVRNAIAKLNGLKIHDKELKIETEVAEVSQLPSLFDVSSESVTGDNFVAFGCEEAQKTDPEDCREIITRARAQSQITTFNGIINAPPPTFRKTLLATPNFQHALLPDPYPRPDQSMGQGLLPPPFPINPFPNNTFQTNPFPSNPMMEGAMVPVPVPSIPPIVNQSFDVASEMHMSPPEMHMHPPEMHMPPPEIHMHPPEMHMPPPEMHMPPPPNLVSLNEKSSVPNSTEIPFFYGNQVPTSSSGAQFIFPVRESHIEVDLSKINKTLNPAPPMIYSNSGTGLNNTALNFSLPSDLGTSIVSVPPYSVNSTNSGIVTMNSTNSGIVTMNSTNSGIVTMNSTNSGIVTMNSRPAAVTSLSGVPLVNAPFIAAPAPVASTSNVPNISTVSTMPGANMTGNTMPGGNMMIDGNMMPTANAMAGLIQNRLAPPTKVIQDRLSYPEFSHEQQPKNALMSQQPPPVNLSVPPGIPMETQVLPQPFRSLVPQGQIIMEPMEDQQQQLITPVPQQAVQHQSAKQPKSRKPSRFRPQFQNSNQKQKPSPQLQQEQKSAQPIIDNTENKDDAELFGLTTAFLDSLGVKPPLVSELLVSKVDKKASEQDVRDLFSMAGSVVSVQHNRMLHIDLVEMSSPVEAVQAISMLHGQVYFDSTLDVQMLRPDDPRKNFFPRKLPATAPRGLRTIGKGLGPNGLPLPLGNSGAGIRNPDMPEIVKQSSIPEEGSLPHSAPSYELPATSARSRLVAPINARKNVCNQGFVSKAAPSREKDVKALLEQNIAKIVREIEGRRRHEDGVPSQSLSSSNSRKPMTRNTTVQYSDESSDRSHHEQDSGDDRSGSDYEYTDSRHSNDRSQDRSCRSRLSRDRKIEHRSSYERRKSRSSSRERSRSRTDRDQSRPSHKGLRYREMPPCRVGATWYVSERRYEEFYDSVKRRKSSHDHESRYPMEERKSSRTRESRYPMEERRTSYHHESRYPIEERRSRHAHESRFEERKSSFSHESRYPRAEHGGADVQASFPTHASYEQRQFAAESGVDPPPGTAIIIANLPHDTRVESLHELCSPYGLVKSLKLNAAQRIAQVVFNNFLEASMAADVLNNQDFAGSRISSVVV</sequence>
<evidence type="ECO:0000313" key="5">
    <source>
        <dbReference type="Proteomes" id="UP000694843"/>
    </source>
</evidence>
<dbReference type="InterPro" id="IPR000504">
    <property type="entry name" value="RRM_dom"/>
</dbReference>
<dbReference type="CDD" id="cd00590">
    <property type="entry name" value="RRM_SF"/>
    <property type="match status" value="3"/>
</dbReference>
<feature type="compositionally biased region" description="Polar residues" evidence="3">
    <location>
        <begin position="405"/>
        <end position="415"/>
    </location>
</feature>
<keyword evidence="1 2" id="KW-0694">RNA-binding</keyword>